<organism evidence="3 4">
    <name type="scientific">Caenorhabditis angaria</name>
    <dbReference type="NCBI Taxonomy" id="860376"/>
    <lineage>
        <taxon>Eukaryota</taxon>
        <taxon>Metazoa</taxon>
        <taxon>Ecdysozoa</taxon>
        <taxon>Nematoda</taxon>
        <taxon>Chromadorea</taxon>
        <taxon>Rhabditida</taxon>
        <taxon>Rhabditina</taxon>
        <taxon>Rhabditomorpha</taxon>
        <taxon>Rhabditoidea</taxon>
        <taxon>Rhabditidae</taxon>
        <taxon>Peloderinae</taxon>
        <taxon>Caenorhabditis</taxon>
    </lineage>
</organism>
<name>A0A9P1J2F7_9PELO</name>
<keyword evidence="4" id="KW-1185">Reference proteome</keyword>
<dbReference type="EMBL" id="CANHGI010000006">
    <property type="protein sequence ID" value="CAI5455420.1"/>
    <property type="molecule type" value="Genomic_DNA"/>
</dbReference>
<gene>
    <name evidence="3" type="ORF">CAMP_LOCUS18057</name>
</gene>
<sequence>MAAFLMFHHLIRMPTWVVVMLAVIAGILAVLLIFILFFCFRSKDKKQPPSPAEPNRRIPARQESTIGIRPKITNPIYTINANRLEKENSRIADTLTTRKLSMMFDSKKRFSTAFSHKSAYFDFENSPLPRHKEYLDFNDIENMIPAKKAHSSPDRPSLDFLNEIREAHSNTKKASTSSTVETTASSSSTSSKESEPKILSEDEFNKSSTRPVYVN</sequence>
<accession>A0A9P1J2F7</accession>
<comment type="caution">
    <text evidence="3">The sequence shown here is derived from an EMBL/GenBank/DDBJ whole genome shotgun (WGS) entry which is preliminary data.</text>
</comment>
<dbReference type="AlphaFoldDB" id="A0A9P1J2F7"/>
<reference evidence="3" key="1">
    <citation type="submission" date="2022-11" db="EMBL/GenBank/DDBJ databases">
        <authorList>
            <person name="Kikuchi T."/>
        </authorList>
    </citation>
    <scope>NUCLEOTIDE SEQUENCE</scope>
    <source>
        <strain evidence="3">PS1010</strain>
    </source>
</reference>
<feature type="region of interest" description="Disordered" evidence="1">
    <location>
        <begin position="165"/>
        <end position="215"/>
    </location>
</feature>
<keyword evidence="2" id="KW-0472">Membrane</keyword>
<keyword evidence="2" id="KW-1133">Transmembrane helix</keyword>
<proteinExistence type="predicted"/>
<dbReference type="OrthoDB" id="5789167at2759"/>
<evidence type="ECO:0000256" key="2">
    <source>
        <dbReference type="SAM" id="Phobius"/>
    </source>
</evidence>
<protein>
    <submittedName>
        <fullName evidence="3">Uncharacterized protein</fullName>
    </submittedName>
</protein>
<evidence type="ECO:0000313" key="3">
    <source>
        <dbReference type="EMBL" id="CAI5455420.1"/>
    </source>
</evidence>
<feature type="region of interest" description="Disordered" evidence="1">
    <location>
        <begin position="45"/>
        <end position="64"/>
    </location>
</feature>
<feature type="compositionally biased region" description="Low complexity" evidence="1">
    <location>
        <begin position="172"/>
        <end position="191"/>
    </location>
</feature>
<feature type="compositionally biased region" description="Polar residues" evidence="1">
    <location>
        <begin position="206"/>
        <end position="215"/>
    </location>
</feature>
<evidence type="ECO:0000256" key="1">
    <source>
        <dbReference type="SAM" id="MobiDB-lite"/>
    </source>
</evidence>
<dbReference type="Proteomes" id="UP001152747">
    <property type="component" value="Unassembled WGS sequence"/>
</dbReference>
<evidence type="ECO:0000313" key="4">
    <source>
        <dbReference type="Proteomes" id="UP001152747"/>
    </source>
</evidence>
<feature type="transmembrane region" description="Helical" evidence="2">
    <location>
        <begin position="16"/>
        <end position="40"/>
    </location>
</feature>
<keyword evidence="2" id="KW-0812">Transmembrane</keyword>
<feature type="compositionally biased region" description="Basic and acidic residues" evidence="1">
    <location>
        <begin position="192"/>
        <end position="205"/>
    </location>
</feature>